<dbReference type="PROSITE" id="PS50222">
    <property type="entry name" value="EF_HAND_2"/>
    <property type="match status" value="2"/>
</dbReference>
<dbReference type="AlphaFoldDB" id="A0A545SVD8"/>
<evidence type="ECO:0000313" key="5">
    <source>
        <dbReference type="Proteomes" id="UP000315816"/>
    </source>
</evidence>
<dbReference type="Gene3D" id="1.10.238.10">
    <property type="entry name" value="EF-hand"/>
    <property type="match status" value="2"/>
</dbReference>
<feature type="domain" description="EF-hand" evidence="3">
    <location>
        <begin position="66"/>
        <end position="101"/>
    </location>
</feature>
<accession>A0A545SVD8</accession>
<proteinExistence type="predicted"/>
<dbReference type="SUPFAM" id="SSF47473">
    <property type="entry name" value="EF-hand"/>
    <property type="match status" value="1"/>
</dbReference>
<dbReference type="EMBL" id="VICH01000004">
    <property type="protein sequence ID" value="TQV68899.1"/>
    <property type="molecule type" value="Genomic_DNA"/>
</dbReference>
<dbReference type="GO" id="GO:0005509">
    <property type="term" value="F:calcium ion binding"/>
    <property type="evidence" value="ECO:0007669"/>
    <property type="project" value="InterPro"/>
</dbReference>
<dbReference type="SMART" id="SM00054">
    <property type="entry name" value="EFh"/>
    <property type="match status" value="2"/>
</dbReference>
<evidence type="ECO:0000256" key="2">
    <source>
        <dbReference type="SAM" id="SignalP"/>
    </source>
</evidence>
<comment type="caution">
    <text evidence="4">The sequence shown here is derived from an EMBL/GenBank/DDBJ whole genome shotgun (WGS) entry which is preliminary data.</text>
</comment>
<name>A0A545SVD8_9RHOB</name>
<gene>
    <name evidence="4" type="ORF">FIL88_04800</name>
</gene>
<dbReference type="PROSITE" id="PS00018">
    <property type="entry name" value="EF_HAND_1"/>
    <property type="match status" value="2"/>
</dbReference>
<evidence type="ECO:0000259" key="3">
    <source>
        <dbReference type="PROSITE" id="PS50222"/>
    </source>
</evidence>
<protein>
    <submittedName>
        <fullName evidence="4">Calcium sensor EFh</fullName>
    </submittedName>
</protein>
<reference evidence="4 5" key="1">
    <citation type="submission" date="2019-06" db="EMBL/GenBank/DDBJ databases">
        <title>A novel species of marine bacteria.</title>
        <authorList>
            <person name="Wang Y."/>
        </authorList>
    </citation>
    <scope>NUCLEOTIDE SEQUENCE [LARGE SCALE GENOMIC DNA]</scope>
    <source>
        <strain evidence="4 5">MA1-10</strain>
    </source>
</reference>
<organism evidence="4 5">
    <name type="scientific">Aliiroseovarius halocynthiae</name>
    <dbReference type="NCBI Taxonomy" id="985055"/>
    <lineage>
        <taxon>Bacteria</taxon>
        <taxon>Pseudomonadati</taxon>
        <taxon>Pseudomonadota</taxon>
        <taxon>Alphaproteobacteria</taxon>
        <taxon>Rhodobacterales</taxon>
        <taxon>Paracoccaceae</taxon>
        <taxon>Aliiroseovarius</taxon>
    </lineage>
</organism>
<feature type="region of interest" description="Disordered" evidence="1">
    <location>
        <begin position="155"/>
        <end position="195"/>
    </location>
</feature>
<evidence type="ECO:0000313" key="4">
    <source>
        <dbReference type="EMBL" id="TQV68899.1"/>
    </source>
</evidence>
<dbReference type="InterPro" id="IPR011992">
    <property type="entry name" value="EF-hand-dom_pair"/>
</dbReference>
<evidence type="ECO:0000256" key="1">
    <source>
        <dbReference type="SAM" id="MobiDB-lite"/>
    </source>
</evidence>
<sequence length="195" mass="20856">MKLTKKTAATAIALGLGAALTLGSTAAMAFGGKDGDRGMMGRKGGFMQLEFADVDLDKNGQITAEDLQAAAEARFVAADTDGDGALSLDEMKAQAEKRMAERLAMKGKGKGDRAEKRMTSMLERMLAKKDADGNGSLSLEETLPEQAKFERMIDRFDTDDDNAVSQAEFDAAKQEMSQRHGKRGGHGGKDCDRKG</sequence>
<feature type="chain" id="PRO_5021960138" evidence="2">
    <location>
        <begin position="30"/>
        <end position="195"/>
    </location>
</feature>
<feature type="domain" description="EF-hand" evidence="3">
    <location>
        <begin position="144"/>
        <end position="179"/>
    </location>
</feature>
<feature type="signal peptide" evidence="2">
    <location>
        <begin position="1"/>
        <end position="29"/>
    </location>
</feature>
<keyword evidence="2" id="KW-0732">Signal</keyword>
<dbReference type="InterPro" id="IPR002048">
    <property type="entry name" value="EF_hand_dom"/>
</dbReference>
<keyword evidence="5" id="KW-1185">Reference proteome</keyword>
<dbReference type="Pfam" id="PF13202">
    <property type="entry name" value="EF-hand_5"/>
    <property type="match status" value="2"/>
</dbReference>
<dbReference type="Proteomes" id="UP000315816">
    <property type="component" value="Unassembled WGS sequence"/>
</dbReference>
<dbReference type="RefSeq" id="WP_142852654.1">
    <property type="nucleotide sequence ID" value="NZ_FXWW01000001.1"/>
</dbReference>
<dbReference type="OrthoDB" id="5470953at2"/>
<dbReference type="InterPro" id="IPR018247">
    <property type="entry name" value="EF_Hand_1_Ca_BS"/>
</dbReference>